<feature type="binding site" evidence="16">
    <location>
        <position position="138"/>
    </location>
    <ligand>
        <name>substrate</name>
    </ligand>
</feature>
<proteinExistence type="inferred from homology"/>
<keyword evidence="20" id="KW-1185">Reference proteome</keyword>
<keyword evidence="9" id="KW-0677">Repeat</keyword>
<feature type="domain" description="PDZ" evidence="18">
    <location>
        <begin position="363"/>
        <end position="433"/>
    </location>
</feature>
<dbReference type="InterPro" id="IPR001478">
    <property type="entry name" value="PDZ"/>
</dbReference>
<name>A0A368HNH6_9GAMM</name>
<sequence>MLSVWFMVMTAGSAACAARLPDFAHIVRENRAAVVNISSTQVMKGVVPGFGFGAPEGPGGPGGPGVPSNPLFHGLPHDKQANPQQFVTKSLGSGFIIASDGYILTCAHVIDHATQVIVKLADNQDYVAHVVGLDTKSDVALLKIPATHLATVHIGHVSRLQVGDWVLAIGAPFGFENSATSGIVSAIGRNLPGSDYVPFIQTDVPINPGNSGGPLFNTRGQVIGINSQIYSRTGGFMGLSFAIPINLALRISHDLKTNGHVQWGWLGVTIQDVTRKLAASFDLPKPYGALVSEVLPGSPAAHSRLQAGDVIVRYDGHPITRSSELPPLVGFSPIGTTAHLEVIRNGHPQTLSVVVGALPETLPVSYTRPSHKPRHNASLGLALRDLTVHERRELGVSRGVFVDGVSQGPGEKAGIAPGDVILSLAGHPVASVSAFMTILAHVPSQHPVPVLIHRDGSSVFLALTK</sequence>
<dbReference type="Proteomes" id="UP000253250">
    <property type="component" value="Unassembled WGS sequence"/>
</dbReference>
<evidence type="ECO:0000256" key="1">
    <source>
        <dbReference type="ARBA" id="ARBA00001772"/>
    </source>
</evidence>
<dbReference type="GO" id="GO:0042597">
    <property type="term" value="C:periplasmic space"/>
    <property type="evidence" value="ECO:0007669"/>
    <property type="project" value="UniProtKB-SubCell"/>
</dbReference>
<dbReference type="PANTHER" id="PTHR22939">
    <property type="entry name" value="SERINE PROTEASE FAMILY S1C HTRA-RELATED"/>
    <property type="match status" value="1"/>
</dbReference>
<protein>
    <recommendedName>
        <fullName evidence="6">Probable periplasmic serine endoprotease DegP-like</fullName>
        <ecNumber evidence="5">3.4.21.107</ecNumber>
    </recommendedName>
    <alternativeName>
        <fullName evidence="14">Protease Do</fullName>
    </alternativeName>
</protein>
<comment type="caution">
    <text evidence="19">The sequence shown here is derived from an EMBL/GenBank/DDBJ whole genome shotgun (WGS) entry which is preliminary data.</text>
</comment>
<evidence type="ECO:0000256" key="15">
    <source>
        <dbReference type="PIRSR" id="PIRSR611782-1"/>
    </source>
</evidence>
<feature type="chain" id="PRO_5038391108" description="Probable periplasmic serine endoprotease DegP-like" evidence="17">
    <location>
        <begin position="18"/>
        <end position="465"/>
    </location>
</feature>
<evidence type="ECO:0000256" key="10">
    <source>
        <dbReference type="ARBA" id="ARBA00022764"/>
    </source>
</evidence>
<dbReference type="Pfam" id="PF13365">
    <property type="entry name" value="Trypsin_2"/>
    <property type="match status" value="1"/>
</dbReference>
<gene>
    <name evidence="19" type="ORF">C4900_06355</name>
</gene>
<organism evidence="19 20">
    <name type="scientific">Acidiferrobacter thiooxydans</name>
    <dbReference type="NCBI Taxonomy" id="163359"/>
    <lineage>
        <taxon>Bacteria</taxon>
        <taxon>Pseudomonadati</taxon>
        <taxon>Pseudomonadota</taxon>
        <taxon>Gammaproteobacteria</taxon>
        <taxon>Acidiferrobacterales</taxon>
        <taxon>Acidiferrobacteraceae</taxon>
        <taxon>Acidiferrobacter</taxon>
    </lineage>
</organism>
<dbReference type="InterPro" id="IPR009003">
    <property type="entry name" value="Peptidase_S1_PA"/>
</dbReference>
<dbReference type="PRINTS" id="PR00834">
    <property type="entry name" value="PROTEASES2C"/>
</dbReference>
<evidence type="ECO:0000256" key="14">
    <source>
        <dbReference type="ARBA" id="ARBA00032850"/>
    </source>
</evidence>
<feature type="signal peptide" evidence="17">
    <location>
        <begin position="1"/>
        <end position="17"/>
    </location>
</feature>
<dbReference type="NCBIfam" id="TIGR02037">
    <property type="entry name" value="degP_htrA_DO"/>
    <property type="match status" value="1"/>
</dbReference>
<dbReference type="AlphaFoldDB" id="A0A368HNH6"/>
<evidence type="ECO:0000256" key="17">
    <source>
        <dbReference type="SAM" id="SignalP"/>
    </source>
</evidence>
<dbReference type="EMBL" id="PSYR01000001">
    <property type="protein sequence ID" value="RCN59565.1"/>
    <property type="molecule type" value="Genomic_DNA"/>
</dbReference>
<comment type="catalytic activity">
    <reaction evidence="1">
        <text>Acts on substrates that are at least partially unfolded. The cleavage site P1 residue is normally between a pair of hydrophobic residues, such as Val-|-Val.</text>
        <dbReference type="EC" id="3.4.21.107"/>
    </reaction>
</comment>
<evidence type="ECO:0000256" key="8">
    <source>
        <dbReference type="ARBA" id="ARBA00022729"/>
    </source>
</evidence>
<evidence type="ECO:0000256" key="7">
    <source>
        <dbReference type="ARBA" id="ARBA00022670"/>
    </source>
</evidence>
<dbReference type="SMART" id="SM00228">
    <property type="entry name" value="PDZ"/>
    <property type="match status" value="2"/>
</dbReference>
<evidence type="ECO:0000259" key="18">
    <source>
        <dbReference type="PROSITE" id="PS50106"/>
    </source>
</evidence>
<evidence type="ECO:0000313" key="19">
    <source>
        <dbReference type="EMBL" id="RCN59565.1"/>
    </source>
</evidence>
<evidence type="ECO:0000256" key="11">
    <source>
        <dbReference type="ARBA" id="ARBA00022801"/>
    </source>
</evidence>
<feature type="domain" description="PDZ" evidence="18">
    <location>
        <begin position="250"/>
        <end position="346"/>
    </location>
</feature>
<evidence type="ECO:0000256" key="13">
    <source>
        <dbReference type="ARBA" id="ARBA00023016"/>
    </source>
</evidence>
<evidence type="ECO:0000313" key="20">
    <source>
        <dbReference type="Proteomes" id="UP000253250"/>
    </source>
</evidence>
<dbReference type="PANTHER" id="PTHR22939:SF130">
    <property type="entry name" value="PERIPLASMIC SERINE ENDOPROTEASE DEGP-LIKE-RELATED"/>
    <property type="match status" value="1"/>
</dbReference>
<evidence type="ECO:0000256" key="5">
    <source>
        <dbReference type="ARBA" id="ARBA00013035"/>
    </source>
</evidence>
<feature type="active site" description="Charge relay system" evidence="15">
    <location>
        <position position="138"/>
    </location>
</feature>
<feature type="binding site" evidence="16">
    <location>
        <begin position="209"/>
        <end position="211"/>
    </location>
    <ligand>
        <name>substrate</name>
    </ligand>
</feature>
<dbReference type="EC" id="3.4.21.107" evidence="5"/>
<feature type="active site" description="Charge relay system" evidence="15">
    <location>
        <position position="108"/>
    </location>
</feature>
<comment type="subcellular location">
    <subcellularLocation>
        <location evidence="3">Periplasm</location>
    </subcellularLocation>
</comment>
<evidence type="ECO:0000256" key="16">
    <source>
        <dbReference type="PIRSR" id="PIRSR611782-2"/>
    </source>
</evidence>
<accession>A0A368HNH6</accession>
<feature type="active site" description="Charge relay system" evidence="15">
    <location>
        <position position="211"/>
    </location>
</feature>
<dbReference type="SUPFAM" id="SSF50156">
    <property type="entry name" value="PDZ domain-like"/>
    <property type="match status" value="2"/>
</dbReference>
<evidence type="ECO:0000256" key="12">
    <source>
        <dbReference type="ARBA" id="ARBA00022825"/>
    </source>
</evidence>
<dbReference type="OrthoDB" id="9758917at2"/>
<reference evidence="19 20" key="1">
    <citation type="submission" date="2018-02" db="EMBL/GenBank/DDBJ databases">
        <title>Insights into the biology of acidophilic members of the Acidiferrobacteraceae family derived from comparative genomic analyses.</title>
        <authorList>
            <person name="Issotta F."/>
            <person name="Thyssen C."/>
            <person name="Mena C."/>
            <person name="Moya A."/>
            <person name="Bellenberg S."/>
            <person name="Sproer C."/>
            <person name="Covarrubias P.C."/>
            <person name="Sand W."/>
            <person name="Quatrini R."/>
            <person name="Vera M."/>
        </authorList>
    </citation>
    <scope>NUCLEOTIDE SEQUENCE [LARGE SCALE GENOMIC DNA]</scope>
    <source>
        <strain evidence="20">m-1</strain>
    </source>
</reference>
<dbReference type="PROSITE" id="PS50106">
    <property type="entry name" value="PDZ"/>
    <property type="match status" value="2"/>
</dbReference>
<dbReference type="Gene3D" id="2.30.42.10">
    <property type="match status" value="2"/>
</dbReference>
<keyword evidence="10" id="KW-0574">Periplasm</keyword>
<dbReference type="InterPro" id="IPR041489">
    <property type="entry name" value="PDZ_6"/>
</dbReference>
<dbReference type="InterPro" id="IPR001940">
    <property type="entry name" value="Peptidase_S1C"/>
</dbReference>
<dbReference type="GO" id="GO:0004252">
    <property type="term" value="F:serine-type endopeptidase activity"/>
    <property type="evidence" value="ECO:0007669"/>
    <property type="project" value="InterPro"/>
</dbReference>
<evidence type="ECO:0000256" key="9">
    <source>
        <dbReference type="ARBA" id="ARBA00022737"/>
    </source>
</evidence>
<dbReference type="InterPro" id="IPR011782">
    <property type="entry name" value="Pept_S1C_Do"/>
</dbReference>
<keyword evidence="13" id="KW-0346">Stress response</keyword>
<dbReference type="Pfam" id="PF17820">
    <property type="entry name" value="PDZ_6"/>
    <property type="match status" value="1"/>
</dbReference>
<evidence type="ECO:0000256" key="6">
    <source>
        <dbReference type="ARBA" id="ARBA00013958"/>
    </source>
</evidence>
<comment type="function">
    <text evidence="2">Might be efficient in the degradation of transiently denatured and unfolded proteins which accumulate in the periplasm following stress conditions.</text>
</comment>
<dbReference type="Gene3D" id="2.40.10.120">
    <property type="match status" value="1"/>
</dbReference>
<evidence type="ECO:0000256" key="4">
    <source>
        <dbReference type="ARBA" id="ARBA00010541"/>
    </source>
</evidence>
<evidence type="ECO:0000256" key="3">
    <source>
        <dbReference type="ARBA" id="ARBA00004418"/>
    </source>
</evidence>
<comment type="similarity">
    <text evidence="4">Belongs to the peptidase S1C family.</text>
</comment>
<keyword evidence="8 17" id="KW-0732">Signal</keyword>
<dbReference type="Pfam" id="PF13180">
    <property type="entry name" value="PDZ_2"/>
    <property type="match status" value="1"/>
</dbReference>
<dbReference type="SUPFAM" id="SSF50494">
    <property type="entry name" value="Trypsin-like serine proteases"/>
    <property type="match status" value="1"/>
</dbReference>
<dbReference type="InterPro" id="IPR036034">
    <property type="entry name" value="PDZ_sf"/>
</dbReference>
<dbReference type="GO" id="GO:0006508">
    <property type="term" value="P:proteolysis"/>
    <property type="evidence" value="ECO:0007669"/>
    <property type="project" value="UniProtKB-KW"/>
</dbReference>
<feature type="binding site" evidence="16">
    <location>
        <position position="108"/>
    </location>
    <ligand>
        <name>substrate</name>
    </ligand>
</feature>
<keyword evidence="11" id="KW-0378">Hydrolase</keyword>
<dbReference type="CDD" id="cd10839">
    <property type="entry name" value="cpPDZ1_DegP-like"/>
    <property type="match status" value="1"/>
</dbReference>
<keyword evidence="7" id="KW-0645">Protease</keyword>
<evidence type="ECO:0000256" key="2">
    <source>
        <dbReference type="ARBA" id="ARBA00002610"/>
    </source>
</evidence>
<keyword evidence="12" id="KW-0720">Serine protease</keyword>